<organism evidence="2 3">
    <name type="scientific">Amphibacillus indicireducens</name>
    <dbReference type="NCBI Taxonomy" id="1076330"/>
    <lineage>
        <taxon>Bacteria</taxon>
        <taxon>Bacillati</taxon>
        <taxon>Bacillota</taxon>
        <taxon>Bacilli</taxon>
        <taxon>Bacillales</taxon>
        <taxon>Bacillaceae</taxon>
        <taxon>Amphibacillus</taxon>
    </lineage>
</organism>
<sequence length="73" mass="8344">MKPTDIQIKTEYIQLGQFLKLANIVDSGGSVKFFLKDFAVHVNGEIDQRRGKKLYPGDLVEVEEFGQFQIVKK</sequence>
<keyword evidence="1" id="KW-0694">RNA-binding</keyword>
<dbReference type="SUPFAM" id="SSF55174">
    <property type="entry name" value="Alpha-L RNA-binding motif"/>
    <property type="match status" value="1"/>
</dbReference>
<proteinExistence type="predicted"/>
<dbReference type="InterPro" id="IPR014330">
    <property type="entry name" value="RNA-bd_S4-rel_YaaA"/>
</dbReference>
<protein>
    <submittedName>
        <fullName evidence="2">S4 domain-containing protein YaaA</fullName>
    </submittedName>
</protein>
<dbReference type="InterPro" id="IPR036986">
    <property type="entry name" value="S4_RNA-bd_sf"/>
</dbReference>
<evidence type="ECO:0000313" key="3">
    <source>
        <dbReference type="Proteomes" id="UP001501734"/>
    </source>
</evidence>
<keyword evidence="3" id="KW-1185">Reference proteome</keyword>
<dbReference type="NCBIfam" id="TIGR02988">
    <property type="entry name" value="YaaA_near_RecF"/>
    <property type="match status" value="1"/>
</dbReference>
<dbReference type="Pfam" id="PF13275">
    <property type="entry name" value="S4_2"/>
    <property type="match status" value="1"/>
</dbReference>
<dbReference type="Proteomes" id="UP001501734">
    <property type="component" value="Unassembled WGS sequence"/>
</dbReference>
<dbReference type="Gene3D" id="3.10.290.10">
    <property type="entry name" value="RNA-binding S4 domain"/>
    <property type="match status" value="1"/>
</dbReference>
<dbReference type="PROSITE" id="PS50889">
    <property type="entry name" value="S4"/>
    <property type="match status" value="1"/>
</dbReference>
<comment type="caution">
    <text evidence="2">The sequence shown here is derived from an EMBL/GenBank/DDBJ whole genome shotgun (WGS) entry which is preliminary data.</text>
</comment>
<evidence type="ECO:0000256" key="1">
    <source>
        <dbReference type="PROSITE-ProRule" id="PRU00182"/>
    </source>
</evidence>
<evidence type="ECO:0000313" key="2">
    <source>
        <dbReference type="EMBL" id="GAA4076921.1"/>
    </source>
</evidence>
<dbReference type="EMBL" id="BAABDL010000120">
    <property type="protein sequence ID" value="GAA4076921.1"/>
    <property type="molecule type" value="Genomic_DNA"/>
</dbReference>
<dbReference type="RefSeq" id="WP_344913170.1">
    <property type="nucleotide sequence ID" value="NZ_BAABDL010000120.1"/>
</dbReference>
<accession>A0ABP7VY95</accession>
<reference evidence="3" key="1">
    <citation type="journal article" date="2019" name="Int. J. Syst. Evol. Microbiol.">
        <title>The Global Catalogue of Microorganisms (GCM) 10K type strain sequencing project: providing services to taxonomists for standard genome sequencing and annotation.</title>
        <authorList>
            <consortium name="The Broad Institute Genomics Platform"/>
            <consortium name="The Broad Institute Genome Sequencing Center for Infectious Disease"/>
            <person name="Wu L."/>
            <person name="Ma J."/>
        </authorList>
    </citation>
    <scope>NUCLEOTIDE SEQUENCE [LARGE SCALE GENOMIC DNA]</scope>
    <source>
        <strain evidence="3">JCM 17250</strain>
    </source>
</reference>
<name>A0ABP7VY95_9BACI</name>
<gene>
    <name evidence="2" type="primary">yaaA</name>
    <name evidence="2" type="ORF">GCM10022410_22160</name>
</gene>